<keyword evidence="1" id="KW-0472">Membrane</keyword>
<name>A0AAU0F3K1_9FLAO</name>
<reference evidence="2" key="1">
    <citation type="submission" date="2023-10" db="EMBL/GenBank/DDBJ databases">
        <title>Characterization and whole genome sequencing of a novel strain of Bergeyella porcorum QD2021 isolated from pig.</title>
        <authorList>
            <person name="Liu G."/>
            <person name="Chen C."/>
            <person name="Han X."/>
        </authorList>
    </citation>
    <scope>NUCLEOTIDE SEQUENCE</scope>
    <source>
        <strain evidence="2">QD2021</strain>
    </source>
</reference>
<evidence type="ECO:0000313" key="2">
    <source>
        <dbReference type="EMBL" id="WOC52285.1"/>
    </source>
</evidence>
<sequence length="119" mass="13615">MQKRNMELKASSSLVSLLFAGIPWHIFFPWAISVDTGQQIIKVSKRNWFLIGVDTQIIQFNYIRTITINQHLIGADIIIKVIGGTAEAKYISKGDCRKIKDLLISFNQRKKNKKNIVIN</sequence>
<proteinExistence type="predicted"/>
<evidence type="ECO:0000256" key="1">
    <source>
        <dbReference type="SAM" id="Phobius"/>
    </source>
</evidence>
<dbReference type="KEGG" id="bpor:BPO_1638"/>
<dbReference type="Proteomes" id="UP001432059">
    <property type="component" value="Chromosome"/>
</dbReference>
<protein>
    <recommendedName>
        <fullName evidence="4">DUF304 domain-containing protein</fullName>
    </recommendedName>
</protein>
<dbReference type="AlphaFoldDB" id="A0AAU0F3K1"/>
<gene>
    <name evidence="2" type="ORF">BPO_1638</name>
</gene>
<organism evidence="2 3">
    <name type="scientific">Bergeyella porcorum</name>
    <dbReference type="NCBI Taxonomy" id="1735111"/>
    <lineage>
        <taxon>Bacteria</taxon>
        <taxon>Pseudomonadati</taxon>
        <taxon>Bacteroidota</taxon>
        <taxon>Flavobacteriia</taxon>
        <taxon>Flavobacteriales</taxon>
        <taxon>Weeksellaceae</taxon>
        <taxon>Bergeyella</taxon>
    </lineage>
</organism>
<dbReference type="EMBL" id="CP136426">
    <property type="protein sequence ID" value="WOC52285.1"/>
    <property type="molecule type" value="Genomic_DNA"/>
</dbReference>
<keyword evidence="1" id="KW-0812">Transmembrane</keyword>
<keyword evidence="3" id="KW-1185">Reference proteome</keyword>
<evidence type="ECO:0000313" key="3">
    <source>
        <dbReference type="Proteomes" id="UP001432059"/>
    </source>
</evidence>
<keyword evidence="1" id="KW-1133">Transmembrane helix</keyword>
<feature type="transmembrane region" description="Helical" evidence="1">
    <location>
        <begin position="12"/>
        <end position="32"/>
    </location>
</feature>
<accession>A0AAU0F3K1</accession>
<evidence type="ECO:0008006" key="4">
    <source>
        <dbReference type="Google" id="ProtNLM"/>
    </source>
</evidence>